<name>A0A0F9GCE1_9ZZZZ</name>
<reference evidence="1" key="1">
    <citation type="journal article" date="2015" name="Nature">
        <title>Complex archaea that bridge the gap between prokaryotes and eukaryotes.</title>
        <authorList>
            <person name="Spang A."/>
            <person name="Saw J.H."/>
            <person name="Jorgensen S.L."/>
            <person name="Zaremba-Niedzwiedzka K."/>
            <person name="Martijn J."/>
            <person name="Lind A.E."/>
            <person name="van Eijk R."/>
            <person name="Schleper C."/>
            <person name="Guy L."/>
            <person name="Ettema T.J."/>
        </authorList>
    </citation>
    <scope>NUCLEOTIDE SEQUENCE</scope>
</reference>
<dbReference type="AlphaFoldDB" id="A0A0F9GCE1"/>
<evidence type="ECO:0000313" key="1">
    <source>
        <dbReference type="EMBL" id="KKL88206.1"/>
    </source>
</evidence>
<comment type="caution">
    <text evidence="1">The sequence shown here is derived from an EMBL/GenBank/DDBJ whole genome shotgun (WGS) entry which is preliminary data.</text>
</comment>
<gene>
    <name evidence="1" type="ORF">LCGC14_1927040</name>
</gene>
<sequence>MANTKLSDLGAITSVASGDILYVVDVSDTTSSSAGSSKQITFGNITSTLVTLTGTETLTNKTLTSPTINTPALSANSVDAITEIAAALKSGSDAKLITGTAGTASDLAIWNGDGDLVDGPTPPSGTILGTTDTQTQTNKRITKRVTTITSNATPTVNTDNCDVVTITALALAITSATSGLTGTPTNFQTLIYRILDDGTGRAITWGAKFEDRGVALPTTTTSSKLLTVGFIYDTVSSKWGCVAVADET</sequence>
<accession>A0A0F9GCE1</accession>
<dbReference type="EMBL" id="LAZR01020632">
    <property type="protein sequence ID" value="KKL88206.1"/>
    <property type="molecule type" value="Genomic_DNA"/>
</dbReference>
<protein>
    <submittedName>
        <fullName evidence="1">Uncharacterized protein</fullName>
    </submittedName>
</protein>
<organism evidence="1">
    <name type="scientific">marine sediment metagenome</name>
    <dbReference type="NCBI Taxonomy" id="412755"/>
    <lineage>
        <taxon>unclassified sequences</taxon>
        <taxon>metagenomes</taxon>
        <taxon>ecological metagenomes</taxon>
    </lineage>
</organism>
<proteinExistence type="predicted"/>